<dbReference type="RefSeq" id="WP_068852598.1">
    <property type="nucleotide sequence ID" value="NZ_LYDR01000154.1"/>
</dbReference>
<dbReference type="GO" id="GO:0043953">
    <property type="term" value="P:protein transport by the Tat complex"/>
    <property type="evidence" value="ECO:0007669"/>
    <property type="project" value="UniProtKB-UniRule"/>
</dbReference>
<comment type="subcellular location">
    <subcellularLocation>
        <location evidence="5">Cell membrane</location>
        <topology evidence="5">Multi-pass membrane protein</topology>
    </subcellularLocation>
    <subcellularLocation>
        <location evidence="1">Membrane</location>
        <topology evidence="1">Multi-pass membrane protein</topology>
    </subcellularLocation>
</comment>
<reference evidence="7 8" key="1">
    <citation type="submission" date="2016-05" db="EMBL/GenBank/DDBJ databases">
        <title>Genomic and physiological characterization of Planctopirus sp. isolated from fresh water lake.</title>
        <authorList>
            <person name="Subhash Y."/>
            <person name="Ramana C."/>
        </authorList>
    </citation>
    <scope>NUCLEOTIDE SEQUENCE [LARGE SCALE GENOMIC DNA]</scope>
    <source>
        <strain evidence="7 8">JC280</strain>
    </source>
</reference>
<name>A0A1C3E4Y0_9PLAN</name>
<feature type="transmembrane region" description="Helical" evidence="5">
    <location>
        <begin position="215"/>
        <end position="239"/>
    </location>
</feature>
<feature type="transmembrane region" description="Helical" evidence="5">
    <location>
        <begin position="48"/>
        <end position="70"/>
    </location>
</feature>
<feature type="transmembrane region" description="Helical" evidence="5">
    <location>
        <begin position="246"/>
        <end position="271"/>
    </location>
</feature>
<organism evidence="7 8">
    <name type="scientific">Planctopirus hydrillae</name>
    <dbReference type="NCBI Taxonomy" id="1841610"/>
    <lineage>
        <taxon>Bacteria</taxon>
        <taxon>Pseudomonadati</taxon>
        <taxon>Planctomycetota</taxon>
        <taxon>Planctomycetia</taxon>
        <taxon>Planctomycetales</taxon>
        <taxon>Planctomycetaceae</taxon>
        <taxon>Planctopirus</taxon>
    </lineage>
</organism>
<evidence type="ECO:0000256" key="4">
    <source>
        <dbReference type="ARBA" id="ARBA00023136"/>
    </source>
</evidence>
<feature type="transmembrane region" description="Helical" evidence="5">
    <location>
        <begin position="291"/>
        <end position="314"/>
    </location>
</feature>
<evidence type="ECO:0000256" key="1">
    <source>
        <dbReference type="ARBA" id="ARBA00004141"/>
    </source>
</evidence>
<dbReference type="EMBL" id="LYDR01000154">
    <property type="protein sequence ID" value="ODA28263.1"/>
    <property type="molecule type" value="Genomic_DNA"/>
</dbReference>
<keyword evidence="5" id="KW-1003">Cell membrane</keyword>
<keyword evidence="2 5" id="KW-0812">Transmembrane</keyword>
<feature type="region of interest" description="Disordered" evidence="6">
    <location>
        <begin position="1"/>
        <end position="20"/>
    </location>
</feature>
<comment type="similarity">
    <text evidence="5">Belongs to the TatC family.</text>
</comment>
<keyword evidence="3 5" id="KW-1133">Transmembrane helix</keyword>
<evidence type="ECO:0000256" key="6">
    <source>
        <dbReference type="SAM" id="MobiDB-lite"/>
    </source>
</evidence>
<gene>
    <name evidence="5" type="primary">tatC</name>
    <name evidence="7" type="ORF">A6X21_01300</name>
</gene>
<dbReference type="NCBIfam" id="TIGR00945">
    <property type="entry name" value="tatC"/>
    <property type="match status" value="1"/>
</dbReference>
<keyword evidence="4 5" id="KW-0472">Membrane</keyword>
<dbReference type="GO" id="GO:0009977">
    <property type="term" value="F:proton motive force dependent protein transmembrane transporter activity"/>
    <property type="evidence" value="ECO:0007669"/>
    <property type="project" value="TreeGrafter"/>
</dbReference>
<proteinExistence type="inferred from homology"/>
<feature type="transmembrane region" description="Helical" evidence="5">
    <location>
        <begin position="335"/>
        <end position="351"/>
    </location>
</feature>
<keyword evidence="5" id="KW-0653">Protein transport</keyword>
<comment type="function">
    <text evidence="5">Part of the twin-arginine translocation (Tat) system that transports large folded proteins containing a characteristic twin-arginine motif in their signal peptide across membranes.</text>
</comment>
<dbReference type="AlphaFoldDB" id="A0A1C3E4Y0"/>
<comment type="caution">
    <text evidence="7">The sequence shown here is derived from an EMBL/GenBank/DDBJ whole genome shotgun (WGS) entry which is preliminary data.</text>
</comment>
<dbReference type="Pfam" id="PF00902">
    <property type="entry name" value="TatC"/>
    <property type="match status" value="1"/>
</dbReference>
<keyword evidence="5" id="KW-0811">Translocation</keyword>
<dbReference type="PANTHER" id="PTHR30371">
    <property type="entry name" value="SEC-INDEPENDENT PROTEIN TRANSLOCASE PROTEIN TATC"/>
    <property type="match status" value="1"/>
</dbReference>
<dbReference type="OrthoDB" id="9777044at2"/>
<evidence type="ECO:0000256" key="3">
    <source>
        <dbReference type="ARBA" id="ARBA00022989"/>
    </source>
</evidence>
<evidence type="ECO:0000313" key="8">
    <source>
        <dbReference type="Proteomes" id="UP000094828"/>
    </source>
</evidence>
<protein>
    <recommendedName>
        <fullName evidence="5">Sec-independent protein translocase protein TatC</fullName>
    </recommendedName>
</protein>
<dbReference type="PANTHER" id="PTHR30371:SF0">
    <property type="entry name" value="SEC-INDEPENDENT PROTEIN TRANSLOCASE PROTEIN TATC, CHLOROPLASTIC-RELATED"/>
    <property type="match status" value="1"/>
</dbReference>
<comment type="subunit">
    <text evidence="5">Forms a complex with TatA.</text>
</comment>
<dbReference type="Proteomes" id="UP000094828">
    <property type="component" value="Unassembled WGS sequence"/>
</dbReference>
<dbReference type="GO" id="GO:0065002">
    <property type="term" value="P:intracellular protein transmembrane transport"/>
    <property type="evidence" value="ECO:0007669"/>
    <property type="project" value="TreeGrafter"/>
</dbReference>
<keyword evidence="5" id="KW-0813">Transport</keyword>
<evidence type="ECO:0000256" key="5">
    <source>
        <dbReference type="HAMAP-Rule" id="MF_00902"/>
    </source>
</evidence>
<keyword evidence="8" id="KW-1185">Reference proteome</keyword>
<accession>A0A1C3E4Y0</accession>
<dbReference type="GO" id="GO:0033281">
    <property type="term" value="C:TAT protein transport complex"/>
    <property type="evidence" value="ECO:0007669"/>
    <property type="project" value="UniProtKB-UniRule"/>
</dbReference>
<sequence length="389" mass="43365">MASPQITPSPAVSKSRSTPSIKTKDLFDDSTMTFGEHLEVLRVHVFRAMIGLVIAVCFSLYAGEYIVAFIRQPIDAALVRNNMMEFVQAEPQMSSGDFFSYLSNSFWALLGYENKTPASTDTKELKQELEQLQTEKTSPSKSIDLQLSAYELLSQLHQVAPESLPAPKEELKGKSITVKVMSDTFSTLRKAAENSVRPIALNVQEAFMTYLKVGFVSGLVLASPWVIYQLWLFVAAGLYPHERRYVYIYLPFSIGLFLAGAAFCYFAVFPLMLDFLLGYNARLGINPQIRISEWISFAVSFPLMFGISFQLPLVMMFLAKINVVTPKMFREQRRMAILVIAIASMLLTPSGDPASMILMMAPLLVLYELGIYLCKVPESSEDATSPAAA</sequence>
<dbReference type="InterPro" id="IPR002033">
    <property type="entry name" value="TatC"/>
</dbReference>
<comment type="caution">
    <text evidence="5">Lacks conserved residue(s) required for the propagation of feature annotation.</text>
</comment>
<evidence type="ECO:0000313" key="7">
    <source>
        <dbReference type="EMBL" id="ODA28263.1"/>
    </source>
</evidence>
<evidence type="ECO:0000256" key="2">
    <source>
        <dbReference type="ARBA" id="ARBA00022692"/>
    </source>
</evidence>
<dbReference type="STRING" id="1841610.A6X21_01300"/>
<dbReference type="HAMAP" id="MF_00902">
    <property type="entry name" value="TatC"/>
    <property type="match status" value="1"/>
</dbReference>